<dbReference type="RefSeq" id="WP_371394600.1">
    <property type="nucleotide sequence ID" value="NZ_CP163421.1"/>
</dbReference>
<evidence type="ECO:0000256" key="10">
    <source>
        <dbReference type="ARBA" id="ARBA00029409"/>
    </source>
</evidence>
<keyword evidence="8" id="KW-0067">ATP-binding</keyword>
<keyword evidence="7" id="KW-0418">Kinase</keyword>
<evidence type="ECO:0000256" key="4">
    <source>
        <dbReference type="ARBA" id="ARBA00016218"/>
    </source>
</evidence>
<dbReference type="InterPro" id="IPR000550">
    <property type="entry name" value="Hppk"/>
</dbReference>
<evidence type="ECO:0000256" key="8">
    <source>
        <dbReference type="ARBA" id="ARBA00022840"/>
    </source>
</evidence>
<evidence type="ECO:0000256" key="5">
    <source>
        <dbReference type="ARBA" id="ARBA00022679"/>
    </source>
</evidence>
<dbReference type="NCBIfam" id="TIGR01498">
    <property type="entry name" value="folK"/>
    <property type="match status" value="1"/>
</dbReference>
<accession>A0ABV9N8E8</accession>
<dbReference type="PANTHER" id="PTHR43071:SF1">
    <property type="entry name" value="2-AMINO-4-HYDROXY-6-HYDROXYMETHYLDIHYDROPTERIDINE PYROPHOSPHOKINASE"/>
    <property type="match status" value="1"/>
</dbReference>
<reference evidence="15" key="1">
    <citation type="journal article" date="2019" name="Int. J. Syst. Evol. Microbiol.">
        <title>The Global Catalogue of Microorganisms (GCM) 10K type strain sequencing project: providing services to taxonomists for standard genome sequencing and annotation.</title>
        <authorList>
            <consortium name="The Broad Institute Genomics Platform"/>
            <consortium name="The Broad Institute Genome Sequencing Center for Infectious Disease"/>
            <person name="Wu L."/>
            <person name="Ma J."/>
        </authorList>
    </citation>
    <scope>NUCLEOTIDE SEQUENCE [LARGE SCALE GENOMIC DNA]</scope>
    <source>
        <strain evidence="15">CCUG 62981</strain>
    </source>
</reference>
<evidence type="ECO:0000256" key="12">
    <source>
        <dbReference type="ARBA" id="ARBA00033413"/>
    </source>
</evidence>
<dbReference type="EC" id="2.7.6.3" evidence="3"/>
<feature type="domain" description="7,8-dihydro-6-hydroxymethylpterin-pyrophosphokinase" evidence="13">
    <location>
        <begin position="90"/>
        <end position="101"/>
    </location>
</feature>
<evidence type="ECO:0000256" key="3">
    <source>
        <dbReference type="ARBA" id="ARBA00013253"/>
    </source>
</evidence>
<dbReference type="GO" id="GO:0003848">
    <property type="term" value="F:2-amino-4-hydroxy-6-hydroxymethyldihydropteridine diphosphokinase activity"/>
    <property type="evidence" value="ECO:0007669"/>
    <property type="project" value="UniProtKB-EC"/>
</dbReference>
<dbReference type="SUPFAM" id="SSF55083">
    <property type="entry name" value="6-hydroxymethyl-7,8-dihydropterin pyrophosphokinase, HPPK"/>
    <property type="match status" value="1"/>
</dbReference>
<dbReference type="PANTHER" id="PTHR43071">
    <property type="entry name" value="2-AMINO-4-HYDROXY-6-HYDROXYMETHYLDIHYDROPTERIDINE PYROPHOSPHOKINASE"/>
    <property type="match status" value="1"/>
</dbReference>
<evidence type="ECO:0000313" key="15">
    <source>
        <dbReference type="Proteomes" id="UP001596024"/>
    </source>
</evidence>
<gene>
    <name evidence="14" type="primary">folK</name>
    <name evidence="14" type="ORF">ACFPB0_01300</name>
</gene>
<keyword evidence="9" id="KW-0289">Folate biosynthesis</keyword>
<dbReference type="Pfam" id="PF01288">
    <property type="entry name" value="HPPK"/>
    <property type="match status" value="1"/>
</dbReference>
<evidence type="ECO:0000256" key="7">
    <source>
        <dbReference type="ARBA" id="ARBA00022777"/>
    </source>
</evidence>
<protein>
    <recommendedName>
        <fullName evidence="4">2-amino-4-hydroxy-6-hydroxymethyldihydropteridine pyrophosphokinase</fullName>
        <ecNumber evidence="3">2.7.6.3</ecNumber>
    </recommendedName>
    <alternativeName>
        <fullName evidence="11">6-hydroxymethyl-7,8-dihydropterin pyrophosphokinase</fullName>
    </alternativeName>
    <alternativeName>
        <fullName evidence="12">7,8-dihydro-6-hydroxymethylpterin-pyrophosphokinase</fullName>
    </alternativeName>
</protein>
<proteinExistence type="inferred from homology"/>
<comment type="caution">
    <text evidence="14">The sequence shown here is derived from an EMBL/GenBank/DDBJ whole genome shotgun (WGS) entry which is preliminary data.</text>
</comment>
<comment type="similarity">
    <text evidence="2">Belongs to the HPPK family.</text>
</comment>
<evidence type="ECO:0000256" key="11">
    <source>
        <dbReference type="ARBA" id="ARBA00029766"/>
    </source>
</evidence>
<name>A0ABV9N8E8_9PROT</name>
<dbReference type="Proteomes" id="UP001596024">
    <property type="component" value="Unassembled WGS sequence"/>
</dbReference>
<evidence type="ECO:0000259" key="13">
    <source>
        <dbReference type="PROSITE" id="PS00794"/>
    </source>
</evidence>
<comment type="function">
    <text evidence="10">Catalyzes the transfer of pyrophosphate from adenosine triphosphate (ATP) to 6-hydroxymethyl-7,8-dihydropterin, an enzymatic step in folate biosynthesis pathway.</text>
</comment>
<keyword evidence="15" id="KW-1185">Reference proteome</keyword>
<comment type="pathway">
    <text evidence="1">Cofactor biosynthesis; tetrahydrofolate biosynthesis; 2-amino-4-hydroxy-6-hydroxymethyl-7,8-dihydropteridine diphosphate from 7,8-dihydroneopterin triphosphate: step 4/4.</text>
</comment>
<organism evidence="14 15">
    <name type="scientific">Glycocaulis abyssi</name>
    <dbReference type="NCBI Taxonomy" id="1433403"/>
    <lineage>
        <taxon>Bacteria</taxon>
        <taxon>Pseudomonadati</taxon>
        <taxon>Pseudomonadota</taxon>
        <taxon>Alphaproteobacteria</taxon>
        <taxon>Maricaulales</taxon>
        <taxon>Maricaulaceae</taxon>
        <taxon>Glycocaulis</taxon>
    </lineage>
</organism>
<keyword evidence="6" id="KW-0547">Nucleotide-binding</keyword>
<evidence type="ECO:0000256" key="6">
    <source>
        <dbReference type="ARBA" id="ARBA00022741"/>
    </source>
</evidence>
<dbReference type="InterPro" id="IPR035907">
    <property type="entry name" value="Hppk_sf"/>
</dbReference>
<evidence type="ECO:0000256" key="1">
    <source>
        <dbReference type="ARBA" id="ARBA00005051"/>
    </source>
</evidence>
<evidence type="ECO:0000256" key="2">
    <source>
        <dbReference type="ARBA" id="ARBA00005810"/>
    </source>
</evidence>
<dbReference type="EMBL" id="JBHSGQ010000001">
    <property type="protein sequence ID" value="MFC4723915.1"/>
    <property type="molecule type" value="Genomic_DNA"/>
</dbReference>
<dbReference type="PROSITE" id="PS00794">
    <property type="entry name" value="HPPK"/>
    <property type="match status" value="1"/>
</dbReference>
<evidence type="ECO:0000256" key="9">
    <source>
        <dbReference type="ARBA" id="ARBA00022909"/>
    </source>
</evidence>
<evidence type="ECO:0000313" key="14">
    <source>
        <dbReference type="EMBL" id="MFC4723915.1"/>
    </source>
</evidence>
<sequence length="172" mass="18238">MSIYIAFGSNQAFGSIQPAALLCEAGNALEAKGVRLVARSSLWRSPAWPDPADPAYVNAVAEVETRLTPRELLACLHEVEGQFGRVRAVRNAPRTLDLDIIDFDGLIAGEGQGPLLPHPRAHQRAFVLLPLAEIAPGWAHPATGEGIAALTEALARADVEATTRLGRFAAGS</sequence>
<keyword evidence="5 14" id="KW-0808">Transferase</keyword>
<dbReference type="CDD" id="cd00483">
    <property type="entry name" value="HPPK"/>
    <property type="match status" value="1"/>
</dbReference>
<dbReference type="Gene3D" id="3.30.70.560">
    <property type="entry name" value="7,8-Dihydro-6-hydroxymethylpterin-pyrophosphokinase HPPK"/>
    <property type="match status" value="1"/>
</dbReference>